<organism evidence="6 7">
    <name type="scientific">Thalassorhabdus alkalitolerans</name>
    <dbReference type="NCBI Taxonomy" id="2282697"/>
    <lineage>
        <taxon>Bacteria</taxon>
        <taxon>Bacillati</taxon>
        <taxon>Bacillota</taxon>
        <taxon>Bacilli</taxon>
        <taxon>Bacillales</taxon>
        <taxon>Bacillaceae</taxon>
        <taxon>Thalassorhabdus</taxon>
    </lineage>
</organism>
<dbReference type="Pfam" id="PF00196">
    <property type="entry name" value="GerE"/>
    <property type="match status" value="1"/>
</dbReference>
<comment type="caution">
    <text evidence="6">The sequence shown here is derived from an EMBL/GenBank/DDBJ whole genome shotgun (WGS) entry which is preliminary data.</text>
</comment>
<reference evidence="7" key="1">
    <citation type="journal article" date="2019" name="Int. J. Syst. Evol. Microbiol.">
        <title>The Global Catalogue of Microorganisms (GCM) 10K type strain sequencing project: providing services to taxonomists for standard genome sequencing and annotation.</title>
        <authorList>
            <consortium name="The Broad Institute Genomics Platform"/>
            <consortium name="The Broad Institute Genome Sequencing Center for Infectious Disease"/>
            <person name="Wu L."/>
            <person name="Ma J."/>
        </authorList>
    </citation>
    <scope>NUCLEOTIDE SEQUENCE [LARGE SCALE GENOMIC DNA]</scope>
    <source>
        <strain evidence="7">CECT 7184</strain>
    </source>
</reference>
<gene>
    <name evidence="6" type="ORF">ACFPU1_01015</name>
</gene>
<dbReference type="RefSeq" id="WP_385943653.1">
    <property type="nucleotide sequence ID" value="NZ_JBHSPG010000023.1"/>
</dbReference>
<keyword evidence="2" id="KW-0238">DNA-binding</keyword>
<dbReference type="PROSITE" id="PS50043">
    <property type="entry name" value="HTH_LUXR_2"/>
    <property type="match status" value="1"/>
</dbReference>
<accession>A0ABW0YJL5</accession>
<sequence length="244" mass="28061">MRIERQEGDTEVRGMHGSAIHGGKAPTVLFNSCKAFAIETIEEQIEGTIYKCQGEELSAYLQSGLNKNCLYYIEVDPEEIIEKIKVITDQEILCRLGVNLGEEHEGKTNHLLKHQVSLLLCGDREPKEWVVHYLRAMEFMVYIDPVFQPRFVNAYRSLYRIETESENKRLELIYEKAMENLSEAECRILEKILEGKSNRKIAEECYLAVATVNNHVSHLTKKMAANDRTHTIKRAIESGWVKTS</sequence>
<dbReference type="InterPro" id="IPR000792">
    <property type="entry name" value="Tscrpt_reg_LuxR_C"/>
</dbReference>
<keyword evidence="3" id="KW-0804">Transcription</keyword>
<dbReference type="InterPro" id="IPR036388">
    <property type="entry name" value="WH-like_DNA-bd_sf"/>
</dbReference>
<dbReference type="Proteomes" id="UP001596142">
    <property type="component" value="Unassembled WGS sequence"/>
</dbReference>
<keyword evidence="4" id="KW-0175">Coiled coil</keyword>
<dbReference type="PROSITE" id="PS00622">
    <property type="entry name" value="HTH_LUXR_1"/>
    <property type="match status" value="1"/>
</dbReference>
<evidence type="ECO:0000256" key="1">
    <source>
        <dbReference type="ARBA" id="ARBA00023015"/>
    </source>
</evidence>
<feature type="coiled-coil region" evidence="4">
    <location>
        <begin position="160"/>
        <end position="194"/>
    </location>
</feature>
<dbReference type="PANTHER" id="PTHR43214">
    <property type="entry name" value="TWO-COMPONENT RESPONSE REGULATOR"/>
    <property type="match status" value="1"/>
</dbReference>
<evidence type="ECO:0000313" key="6">
    <source>
        <dbReference type="EMBL" id="MFC5711353.1"/>
    </source>
</evidence>
<evidence type="ECO:0000259" key="5">
    <source>
        <dbReference type="PROSITE" id="PS50043"/>
    </source>
</evidence>
<dbReference type="Gene3D" id="1.10.10.10">
    <property type="entry name" value="Winged helix-like DNA-binding domain superfamily/Winged helix DNA-binding domain"/>
    <property type="match status" value="1"/>
</dbReference>
<keyword evidence="1" id="KW-0805">Transcription regulation</keyword>
<evidence type="ECO:0000256" key="2">
    <source>
        <dbReference type="ARBA" id="ARBA00023125"/>
    </source>
</evidence>
<protein>
    <submittedName>
        <fullName evidence="6">Response regulator transcription factor</fullName>
    </submittedName>
</protein>
<dbReference type="SMART" id="SM00421">
    <property type="entry name" value="HTH_LUXR"/>
    <property type="match status" value="1"/>
</dbReference>
<dbReference type="InterPro" id="IPR016032">
    <property type="entry name" value="Sig_transdc_resp-reg_C-effctor"/>
</dbReference>
<dbReference type="CDD" id="cd06170">
    <property type="entry name" value="LuxR_C_like"/>
    <property type="match status" value="1"/>
</dbReference>
<evidence type="ECO:0000256" key="3">
    <source>
        <dbReference type="ARBA" id="ARBA00023163"/>
    </source>
</evidence>
<evidence type="ECO:0000313" key="7">
    <source>
        <dbReference type="Proteomes" id="UP001596142"/>
    </source>
</evidence>
<keyword evidence="7" id="KW-1185">Reference proteome</keyword>
<dbReference type="PRINTS" id="PR00038">
    <property type="entry name" value="HTHLUXR"/>
</dbReference>
<feature type="domain" description="HTH luxR-type" evidence="5">
    <location>
        <begin position="174"/>
        <end position="239"/>
    </location>
</feature>
<dbReference type="EMBL" id="JBHSOZ010000002">
    <property type="protein sequence ID" value="MFC5711353.1"/>
    <property type="molecule type" value="Genomic_DNA"/>
</dbReference>
<evidence type="ECO:0000256" key="4">
    <source>
        <dbReference type="SAM" id="Coils"/>
    </source>
</evidence>
<dbReference type="InterPro" id="IPR039420">
    <property type="entry name" value="WalR-like"/>
</dbReference>
<proteinExistence type="predicted"/>
<name>A0ABW0YJL5_9BACI</name>
<dbReference type="SUPFAM" id="SSF46894">
    <property type="entry name" value="C-terminal effector domain of the bipartite response regulators"/>
    <property type="match status" value="1"/>
</dbReference>